<dbReference type="PROSITE" id="PS50294">
    <property type="entry name" value="WD_REPEATS_REGION"/>
    <property type="match status" value="1"/>
</dbReference>
<evidence type="ECO:0000256" key="4">
    <source>
        <dbReference type="ARBA" id="ARBA00022574"/>
    </source>
</evidence>
<evidence type="ECO:0000256" key="6">
    <source>
        <dbReference type="ARBA" id="ARBA00023242"/>
    </source>
</evidence>
<keyword evidence="2" id="KW-0690">Ribosome biogenesis</keyword>
<dbReference type="InterPro" id="IPR036322">
    <property type="entry name" value="WD40_repeat_dom_sf"/>
</dbReference>
<keyword evidence="5" id="KW-0677">Repeat</keyword>
<dbReference type="Pfam" id="PF23769">
    <property type="entry name" value="Beta-prop_WDR75_2nd"/>
    <property type="match status" value="1"/>
</dbReference>
<keyword evidence="3" id="KW-0698">rRNA processing</keyword>
<reference evidence="9" key="1">
    <citation type="journal article" date="2023" name="GigaByte">
        <title>Genome assembly of the bearded iris, Iris pallida Lam.</title>
        <authorList>
            <person name="Bruccoleri R.E."/>
            <person name="Oakeley E.J."/>
            <person name="Faust A.M.E."/>
            <person name="Altorfer M."/>
            <person name="Dessus-Babus S."/>
            <person name="Burckhardt D."/>
            <person name="Oertli M."/>
            <person name="Naumann U."/>
            <person name="Petersen F."/>
            <person name="Wong J."/>
        </authorList>
    </citation>
    <scope>NUCLEOTIDE SEQUENCE</scope>
    <source>
        <strain evidence="9">GSM-AAB239-AS_SAM_17_03QT</strain>
    </source>
</reference>
<evidence type="ECO:0000256" key="7">
    <source>
        <dbReference type="PROSITE-ProRule" id="PRU00221"/>
    </source>
</evidence>
<dbReference type="PANTHER" id="PTHR45176">
    <property type="entry name" value="TRANSDUCIN FAMILY PROTEIN / WD-40 REPEAT FAMILY PROTEIN-RELATED"/>
    <property type="match status" value="1"/>
</dbReference>
<keyword evidence="6" id="KW-0539">Nucleus</keyword>
<dbReference type="InterPro" id="IPR001680">
    <property type="entry name" value="WD40_rpt"/>
</dbReference>
<proteinExistence type="predicted"/>
<evidence type="ECO:0000256" key="5">
    <source>
        <dbReference type="ARBA" id="ARBA00022737"/>
    </source>
</evidence>
<feature type="domain" description="WD repeat-containing protein 75 second beta-propeller" evidence="8">
    <location>
        <begin position="388"/>
        <end position="643"/>
    </location>
</feature>
<evidence type="ECO:0000256" key="3">
    <source>
        <dbReference type="ARBA" id="ARBA00022552"/>
    </source>
</evidence>
<comment type="subcellular location">
    <subcellularLocation>
        <location evidence="1">Nucleus</location>
        <location evidence="1">Nucleolus</location>
    </subcellularLocation>
</comment>
<accession>A0AAX6GWM2</accession>
<dbReference type="Gene3D" id="2.130.10.10">
    <property type="entry name" value="YVTN repeat-like/Quinoprotein amine dehydrogenase"/>
    <property type="match status" value="3"/>
</dbReference>
<evidence type="ECO:0000256" key="2">
    <source>
        <dbReference type="ARBA" id="ARBA00022517"/>
    </source>
</evidence>
<dbReference type="Pfam" id="PF23869">
    <property type="entry name" value="Beta-prop_WDR75_1st"/>
    <property type="match status" value="2"/>
</dbReference>
<feature type="repeat" description="WD" evidence="7">
    <location>
        <begin position="273"/>
        <end position="314"/>
    </location>
</feature>
<evidence type="ECO:0000313" key="9">
    <source>
        <dbReference type="EMBL" id="KAJ6832893.1"/>
    </source>
</evidence>
<keyword evidence="10" id="KW-1185">Reference proteome</keyword>
<name>A0AAX6GWM2_IRIPA</name>
<dbReference type="PANTHER" id="PTHR45176:SF1">
    <property type="entry name" value="TRANSDUCIN FAMILY PROTEIN _ WD-40 REPEAT FAMILY PROTEIN-RELATED"/>
    <property type="match status" value="1"/>
</dbReference>
<dbReference type="SUPFAM" id="SSF50978">
    <property type="entry name" value="WD40 repeat-like"/>
    <property type="match status" value="1"/>
</dbReference>
<comment type="caution">
    <text evidence="9">The sequence shown here is derived from an EMBL/GenBank/DDBJ whole genome shotgun (WGS) entry which is preliminary data.</text>
</comment>
<dbReference type="AlphaFoldDB" id="A0AAX6GWM2"/>
<protein>
    <submittedName>
        <fullName evidence="9">WD repeat-containing protein 75</fullName>
    </submittedName>
</protein>
<dbReference type="PROSITE" id="PS50082">
    <property type="entry name" value="WD_REPEATS_2"/>
    <property type="match status" value="1"/>
</dbReference>
<evidence type="ECO:0000313" key="10">
    <source>
        <dbReference type="Proteomes" id="UP001140949"/>
    </source>
</evidence>
<keyword evidence="4 7" id="KW-0853">WD repeat</keyword>
<dbReference type="EMBL" id="JANAVB010015600">
    <property type="protein sequence ID" value="KAJ6832893.1"/>
    <property type="molecule type" value="Genomic_DNA"/>
</dbReference>
<organism evidence="9 10">
    <name type="scientific">Iris pallida</name>
    <name type="common">Sweet iris</name>
    <dbReference type="NCBI Taxonomy" id="29817"/>
    <lineage>
        <taxon>Eukaryota</taxon>
        <taxon>Viridiplantae</taxon>
        <taxon>Streptophyta</taxon>
        <taxon>Embryophyta</taxon>
        <taxon>Tracheophyta</taxon>
        <taxon>Spermatophyta</taxon>
        <taxon>Magnoliopsida</taxon>
        <taxon>Liliopsida</taxon>
        <taxon>Asparagales</taxon>
        <taxon>Iridaceae</taxon>
        <taxon>Iridoideae</taxon>
        <taxon>Irideae</taxon>
        <taxon>Iris</taxon>
    </lineage>
</organism>
<dbReference type="Proteomes" id="UP001140949">
    <property type="component" value="Unassembled WGS sequence"/>
</dbReference>
<sequence length="883" mass="98231">MITGGQSFVSAPPAFSSDSKKLLVCTGNTVSVFSTDTGMLVTELEGHADRVTSVVVVPVAAKARKFVCYCWTSSLDGTMCYWDFAAPELVNKVKVGLPIFSMVIPHLSSLPVESDGKISTLYAFISVEDIHKPAEQHKALRGQIQIYNLTNSRRVGGLLAETRKPELISMGDSGEFLGISNKRKLHIWRIPAKDTKFDDIRKIKLHHTKNLSALAFHPTERIVAGGDVTGRILIWRGFGNRNFSDKRERGRIKNEDGRPGVRDDDDADSCSTWHWHPSEVLVLFFSSDGAYLYSGGREGVLVVWQLDSGKKKFKPRLGAPLLYYTHSPDPVLSCISCADNQIHLLKMPSMEIIRSISGIKLPFSFPNIYTTSCSNFLFDHTSGLVALRTEDYCIQFFSLLKNFEISQVQICERNFQPVDETTMFVALMALSADGAMMGTVDVRLPEEGLGGLVSLKFWTHGSRIGEYNLSTVIYEPHSDSGISSLAFRPSHAMAATSSFGGEFKVWVHYGSIQPKDGNCQAQEKSGWRCQSVGSYKKMPMTAAAFSADGSVLAVAAETVVTLWDPDKNALIAVTGDTLMPITSISFVGKSEYFVTLSQSSNPQLALWDLSKLSVCWSYKLFVEAVSCMEDGSQFAILALSNSSDQAASRDQDGIILLFDVKQPIPVATWLVKKAKGGGMSFLPRNTYLQKPAKSAEETDSSLLVYINADHEFIVFDPHNSKENHISRSAHEGHLSAEEPVSAFGAIFHACFSDYIPVVRMQYAYIFVRALVSMYTCELAPDMLQYMGSLMILMKRGSRLQKFHLFLQKDLGRQYSVDHPMFFHHSQSSAQYSLHLYWKRDRPQSDGLAYQSLEVAVIEGYRQLKFSRSTICLMCHILGCRFLV</sequence>
<dbReference type="SUPFAM" id="SSF82171">
    <property type="entry name" value="DPP6 N-terminal domain-like"/>
    <property type="match status" value="1"/>
</dbReference>
<gene>
    <name evidence="9" type="ORF">M6B38_342160</name>
</gene>
<dbReference type="InterPro" id="IPR015943">
    <property type="entry name" value="WD40/YVTN_repeat-like_dom_sf"/>
</dbReference>
<dbReference type="InterPro" id="IPR057644">
    <property type="entry name" value="Beta-prop_WDR75_2nd"/>
</dbReference>
<evidence type="ECO:0000259" key="8">
    <source>
        <dbReference type="Pfam" id="PF23769"/>
    </source>
</evidence>
<dbReference type="SMART" id="SM00320">
    <property type="entry name" value="WD40"/>
    <property type="match status" value="6"/>
</dbReference>
<evidence type="ECO:0000256" key="1">
    <source>
        <dbReference type="ARBA" id="ARBA00004604"/>
    </source>
</evidence>
<reference evidence="9" key="2">
    <citation type="submission" date="2023-04" db="EMBL/GenBank/DDBJ databases">
        <authorList>
            <person name="Bruccoleri R.E."/>
            <person name="Oakeley E.J."/>
            <person name="Faust A.-M."/>
            <person name="Dessus-Babus S."/>
            <person name="Altorfer M."/>
            <person name="Burckhardt D."/>
            <person name="Oertli M."/>
            <person name="Naumann U."/>
            <person name="Petersen F."/>
            <person name="Wong J."/>
        </authorList>
    </citation>
    <scope>NUCLEOTIDE SEQUENCE</scope>
    <source>
        <strain evidence="9">GSM-AAB239-AS_SAM_17_03QT</strain>
        <tissue evidence="9">Leaf</tissue>
    </source>
</reference>